<keyword evidence="1" id="KW-0812">Transmembrane</keyword>
<evidence type="ECO:0000256" key="1">
    <source>
        <dbReference type="SAM" id="Phobius"/>
    </source>
</evidence>
<keyword evidence="1" id="KW-0472">Membrane</keyword>
<organism evidence="2 3">
    <name type="scientific">Leuconostoc carnosum</name>
    <dbReference type="NCBI Taxonomy" id="1252"/>
    <lineage>
        <taxon>Bacteria</taxon>
        <taxon>Bacillati</taxon>
        <taxon>Bacillota</taxon>
        <taxon>Bacilli</taxon>
        <taxon>Lactobacillales</taxon>
        <taxon>Lactobacillaceae</taxon>
        <taxon>Leuconostoc</taxon>
    </lineage>
</organism>
<protein>
    <submittedName>
        <fullName evidence="2">DUF975 family protein</fullName>
    </submittedName>
</protein>
<feature type="transmembrane region" description="Helical" evidence="1">
    <location>
        <begin position="80"/>
        <end position="105"/>
    </location>
</feature>
<feature type="transmembrane region" description="Helical" evidence="1">
    <location>
        <begin position="33"/>
        <end position="54"/>
    </location>
</feature>
<dbReference type="PANTHER" id="PTHR40076:SF1">
    <property type="entry name" value="MEMBRANE PROTEIN"/>
    <property type="match status" value="1"/>
</dbReference>
<dbReference type="EMBL" id="CP042374">
    <property type="protein sequence ID" value="QEA33788.1"/>
    <property type="molecule type" value="Genomic_DNA"/>
</dbReference>
<dbReference type="RefSeq" id="WP_014974787.1">
    <property type="nucleotide sequence ID" value="NZ_CP042374.1"/>
</dbReference>
<dbReference type="PANTHER" id="PTHR40076">
    <property type="entry name" value="MEMBRANE PROTEIN-RELATED"/>
    <property type="match status" value="1"/>
</dbReference>
<evidence type="ECO:0000313" key="2">
    <source>
        <dbReference type="EMBL" id="QEA33788.1"/>
    </source>
</evidence>
<keyword evidence="1" id="KW-1133">Transmembrane helix</keyword>
<dbReference type="InterPro" id="IPR010380">
    <property type="entry name" value="DUF975"/>
</dbReference>
<sequence length="250" mass="28524">MKSSETIISIQEVKREARALYRGRYGAAVKINLIPIIMSIIGVISTVTMLYVTVTEIRDMSQMGTVAATSSSSIEPMENILSAIYSVLISAVQLILLWTASWAIIDWFEKPLEVPNFKVTYQVFYRGNFWHTALLAIVQSVLTFLWTLLFILPGVIKVFSYSQTYFAYKIDVENGTRQRQLTDYIKISRHIMDGRKWELFLLELSFIGWHILALLTAGLAYIYVIPYLNASRVAYSRHLFTLAVSEKQAA</sequence>
<gene>
    <name evidence="2" type="ORF">FGL89_06460</name>
</gene>
<proteinExistence type="predicted"/>
<dbReference type="OMA" id="HANYYEN"/>
<dbReference type="AlphaFoldDB" id="A0AAE6IKB7"/>
<dbReference type="GeneID" id="61187386"/>
<dbReference type="Pfam" id="PF06161">
    <property type="entry name" value="DUF975"/>
    <property type="match status" value="1"/>
</dbReference>
<accession>A0AAE6IKB7</accession>
<feature type="transmembrane region" description="Helical" evidence="1">
    <location>
        <begin position="129"/>
        <end position="152"/>
    </location>
</feature>
<reference evidence="2 3" key="1">
    <citation type="submission" date="2019-06" db="EMBL/GenBank/DDBJ databases">
        <title>Genome analyses of bacteria isolated from kimchi.</title>
        <authorList>
            <person name="Lee S."/>
            <person name="Ahn S."/>
            <person name="Roh S."/>
        </authorList>
    </citation>
    <scope>NUCLEOTIDE SEQUENCE [LARGE SCALE GENOMIC DNA]</scope>
    <source>
        <strain evidence="2 3">CBA3620</strain>
    </source>
</reference>
<dbReference type="Proteomes" id="UP000321332">
    <property type="component" value="Chromosome"/>
</dbReference>
<name>A0AAE6IKB7_LEUCA</name>
<feature type="transmembrane region" description="Helical" evidence="1">
    <location>
        <begin position="199"/>
        <end position="224"/>
    </location>
</feature>
<evidence type="ECO:0000313" key="3">
    <source>
        <dbReference type="Proteomes" id="UP000321332"/>
    </source>
</evidence>